<feature type="non-terminal residue" evidence="8">
    <location>
        <position position="256"/>
    </location>
</feature>
<dbReference type="GO" id="GO:0015288">
    <property type="term" value="F:porin activity"/>
    <property type="evidence" value="ECO:0007669"/>
    <property type="project" value="TreeGrafter"/>
</dbReference>
<evidence type="ECO:0008006" key="9">
    <source>
        <dbReference type="Google" id="ProtNLM"/>
    </source>
</evidence>
<dbReference type="EMBL" id="UINC01184971">
    <property type="protein sequence ID" value="SVD96451.1"/>
    <property type="molecule type" value="Genomic_DNA"/>
</dbReference>
<evidence type="ECO:0000256" key="5">
    <source>
        <dbReference type="ARBA" id="ARBA00023136"/>
    </source>
</evidence>
<keyword evidence="4" id="KW-0812">Transmembrane</keyword>
<dbReference type="SUPFAM" id="SSF56954">
    <property type="entry name" value="Outer membrane efflux proteins (OEP)"/>
    <property type="match status" value="1"/>
</dbReference>
<feature type="region of interest" description="Disordered" evidence="7">
    <location>
        <begin position="32"/>
        <end position="55"/>
    </location>
</feature>
<gene>
    <name evidence="8" type="ORF">METZ01_LOCUS449305</name>
</gene>
<reference evidence="8" key="1">
    <citation type="submission" date="2018-05" db="EMBL/GenBank/DDBJ databases">
        <authorList>
            <person name="Lanie J.A."/>
            <person name="Ng W.-L."/>
            <person name="Kazmierczak K.M."/>
            <person name="Andrzejewski T.M."/>
            <person name="Davidsen T.M."/>
            <person name="Wayne K.J."/>
            <person name="Tettelin H."/>
            <person name="Glass J.I."/>
            <person name="Rusch D."/>
            <person name="Podicherti R."/>
            <person name="Tsui H.-C.T."/>
            <person name="Winkler M.E."/>
        </authorList>
    </citation>
    <scope>NUCLEOTIDE SEQUENCE</scope>
</reference>
<evidence type="ECO:0000256" key="3">
    <source>
        <dbReference type="ARBA" id="ARBA00022452"/>
    </source>
</evidence>
<evidence type="ECO:0000256" key="7">
    <source>
        <dbReference type="SAM" id="MobiDB-lite"/>
    </source>
</evidence>
<proteinExistence type="predicted"/>
<evidence type="ECO:0000256" key="1">
    <source>
        <dbReference type="ARBA" id="ARBA00004442"/>
    </source>
</evidence>
<dbReference type="GO" id="GO:1990281">
    <property type="term" value="C:efflux pump complex"/>
    <property type="evidence" value="ECO:0007669"/>
    <property type="project" value="TreeGrafter"/>
</dbReference>
<dbReference type="PANTHER" id="PTHR30026:SF20">
    <property type="entry name" value="OUTER MEMBRANE PROTEIN TOLC"/>
    <property type="match status" value="1"/>
</dbReference>
<evidence type="ECO:0000256" key="6">
    <source>
        <dbReference type="ARBA" id="ARBA00023237"/>
    </source>
</evidence>
<organism evidence="8">
    <name type="scientific">marine metagenome</name>
    <dbReference type="NCBI Taxonomy" id="408172"/>
    <lineage>
        <taxon>unclassified sequences</taxon>
        <taxon>metagenomes</taxon>
        <taxon>ecological metagenomes</taxon>
    </lineage>
</organism>
<sequence>NNPVLNAERENLNISQEDINISKSNFLPSVTLSGSKSKEDTSKLPNQGGGDASITDVDPLTTSLLIEQTLYDGRSRNADLEKNELGLDIAKIKLLKVEQEILYKAIEAYTGLILANKKYKINQSNVNLLERQVETDQARLEKGQISLVDLAQSESSLAGANAKFIEAKNEVVTGKLVYESVIGSIDNLNDLSEKLNFSLKLPDSLAKANEISNKNNPELIIAKFELQQSEKDIKIAQADLGPSATLSFEASRAEDL</sequence>
<dbReference type="PANTHER" id="PTHR30026">
    <property type="entry name" value="OUTER MEMBRANE PROTEIN TOLC"/>
    <property type="match status" value="1"/>
</dbReference>
<feature type="non-terminal residue" evidence="8">
    <location>
        <position position="1"/>
    </location>
</feature>
<evidence type="ECO:0000256" key="2">
    <source>
        <dbReference type="ARBA" id="ARBA00022448"/>
    </source>
</evidence>
<keyword evidence="5" id="KW-0472">Membrane</keyword>
<keyword evidence="3" id="KW-1134">Transmembrane beta strand</keyword>
<dbReference type="AlphaFoldDB" id="A0A382ZLX7"/>
<name>A0A382ZLX7_9ZZZZ</name>
<keyword evidence="6" id="KW-0998">Cell outer membrane</keyword>
<protein>
    <recommendedName>
        <fullName evidence="9">Transporter</fullName>
    </recommendedName>
</protein>
<evidence type="ECO:0000313" key="8">
    <source>
        <dbReference type="EMBL" id="SVD96451.1"/>
    </source>
</evidence>
<dbReference type="GO" id="GO:0015562">
    <property type="term" value="F:efflux transmembrane transporter activity"/>
    <property type="evidence" value="ECO:0007669"/>
    <property type="project" value="InterPro"/>
</dbReference>
<accession>A0A382ZLX7</accession>
<dbReference type="Gene3D" id="1.20.1600.10">
    <property type="entry name" value="Outer membrane efflux proteins (OEP)"/>
    <property type="match status" value="1"/>
</dbReference>
<dbReference type="InterPro" id="IPR003423">
    <property type="entry name" value="OMP_efflux"/>
</dbReference>
<dbReference type="GO" id="GO:0009279">
    <property type="term" value="C:cell outer membrane"/>
    <property type="evidence" value="ECO:0007669"/>
    <property type="project" value="UniProtKB-SubCell"/>
</dbReference>
<evidence type="ECO:0000256" key="4">
    <source>
        <dbReference type="ARBA" id="ARBA00022692"/>
    </source>
</evidence>
<keyword evidence="2" id="KW-0813">Transport</keyword>
<comment type="subcellular location">
    <subcellularLocation>
        <location evidence="1">Cell outer membrane</location>
    </subcellularLocation>
</comment>
<dbReference type="Pfam" id="PF02321">
    <property type="entry name" value="OEP"/>
    <property type="match status" value="1"/>
</dbReference>
<dbReference type="InterPro" id="IPR051906">
    <property type="entry name" value="TolC-like"/>
</dbReference>